<evidence type="ECO:0000313" key="3">
    <source>
        <dbReference type="RefSeq" id="XP_022344575.1"/>
    </source>
</evidence>
<dbReference type="InterPro" id="IPR000535">
    <property type="entry name" value="MSP_dom"/>
</dbReference>
<protein>
    <submittedName>
        <fullName evidence="3">Uncharacterized protein LOC111137416</fullName>
    </submittedName>
</protein>
<dbReference type="InterPro" id="IPR013783">
    <property type="entry name" value="Ig-like_fold"/>
</dbReference>
<sequence length="142" mass="15670">MKSARVSPEVLLMTAGPTFQSENSITIANTSQDEIKFKVRFSNDKDFSSVPIIGNIPANSKQSVKVNYNPIENQQVTDTCKFQIHVIRLSGGIVDNGPSTFSEAAKSVEKETFSIVFPIPEMDDDFFRTPKASIEVGVPRDI</sequence>
<dbReference type="RefSeq" id="XP_022344575.1">
    <property type="nucleotide sequence ID" value="XM_022488867.1"/>
</dbReference>
<dbReference type="GeneID" id="111137416"/>
<dbReference type="SUPFAM" id="SSF49354">
    <property type="entry name" value="PapD-like"/>
    <property type="match status" value="1"/>
</dbReference>
<dbReference type="AlphaFoldDB" id="A0A8B8EX31"/>
<name>A0A8B8EX31_CRAVI</name>
<dbReference type="OrthoDB" id="10367542at2759"/>
<keyword evidence="2" id="KW-1185">Reference proteome</keyword>
<dbReference type="InterPro" id="IPR008962">
    <property type="entry name" value="PapD-like_sf"/>
</dbReference>
<gene>
    <name evidence="3" type="primary">LOC111137416</name>
</gene>
<feature type="domain" description="MSP" evidence="1">
    <location>
        <begin position="3"/>
        <end position="118"/>
    </location>
</feature>
<evidence type="ECO:0000313" key="2">
    <source>
        <dbReference type="Proteomes" id="UP000694844"/>
    </source>
</evidence>
<evidence type="ECO:0000259" key="1">
    <source>
        <dbReference type="PROSITE" id="PS50202"/>
    </source>
</evidence>
<organism evidence="2 3">
    <name type="scientific">Crassostrea virginica</name>
    <name type="common">Eastern oyster</name>
    <dbReference type="NCBI Taxonomy" id="6565"/>
    <lineage>
        <taxon>Eukaryota</taxon>
        <taxon>Metazoa</taxon>
        <taxon>Spiralia</taxon>
        <taxon>Lophotrochozoa</taxon>
        <taxon>Mollusca</taxon>
        <taxon>Bivalvia</taxon>
        <taxon>Autobranchia</taxon>
        <taxon>Pteriomorphia</taxon>
        <taxon>Ostreida</taxon>
        <taxon>Ostreoidea</taxon>
        <taxon>Ostreidae</taxon>
        <taxon>Crassostrea</taxon>
    </lineage>
</organism>
<dbReference type="PROSITE" id="PS50202">
    <property type="entry name" value="MSP"/>
    <property type="match status" value="1"/>
</dbReference>
<proteinExistence type="predicted"/>
<accession>A0A8B8EX31</accession>
<dbReference type="KEGG" id="cvn:111137416"/>
<dbReference type="Proteomes" id="UP000694844">
    <property type="component" value="Chromosome 5"/>
</dbReference>
<dbReference type="Pfam" id="PF00635">
    <property type="entry name" value="Motile_Sperm"/>
    <property type="match status" value="1"/>
</dbReference>
<reference evidence="3" key="1">
    <citation type="submission" date="2025-08" db="UniProtKB">
        <authorList>
            <consortium name="RefSeq"/>
        </authorList>
    </citation>
    <scope>IDENTIFICATION</scope>
    <source>
        <tissue evidence="3">Whole sample</tissue>
    </source>
</reference>
<dbReference type="Gene3D" id="2.60.40.10">
    <property type="entry name" value="Immunoglobulins"/>
    <property type="match status" value="1"/>
</dbReference>